<evidence type="ECO:0000313" key="2">
    <source>
        <dbReference type="Proteomes" id="UP000480178"/>
    </source>
</evidence>
<dbReference type="AlphaFoldDB" id="A0A6C0GHU1"/>
<evidence type="ECO:0008006" key="3">
    <source>
        <dbReference type="Google" id="ProtNLM"/>
    </source>
</evidence>
<dbReference type="Proteomes" id="UP000480178">
    <property type="component" value="Chromosome"/>
</dbReference>
<dbReference type="KEGG" id="rhoz:GXP67_11685"/>
<sequence>MILIHKNGFCKAQYDPSTKTVRTQYIGIANVESITDLLRKVLEFSAKQPIRHMIANLTLMQGTFTGALDFFEKEFYPTMIKNGLETYAMAVSSDVFTHFAATQLKKKVGGKLEWQAFPSVEKAEQWTSSLVKL</sequence>
<organism evidence="1 2">
    <name type="scientific">Rhodocytophaga rosea</name>
    <dbReference type="NCBI Taxonomy" id="2704465"/>
    <lineage>
        <taxon>Bacteria</taxon>
        <taxon>Pseudomonadati</taxon>
        <taxon>Bacteroidota</taxon>
        <taxon>Cytophagia</taxon>
        <taxon>Cytophagales</taxon>
        <taxon>Rhodocytophagaceae</taxon>
        <taxon>Rhodocytophaga</taxon>
    </lineage>
</organism>
<dbReference type="RefSeq" id="WP_162443293.1">
    <property type="nucleotide sequence ID" value="NZ_CP048222.1"/>
</dbReference>
<protein>
    <recommendedName>
        <fullName evidence="3">STAS/SEC14 domain-containing protein</fullName>
    </recommendedName>
</protein>
<name>A0A6C0GHU1_9BACT</name>
<proteinExistence type="predicted"/>
<keyword evidence="2" id="KW-1185">Reference proteome</keyword>
<dbReference type="EMBL" id="CP048222">
    <property type="protein sequence ID" value="QHT67252.1"/>
    <property type="molecule type" value="Genomic_DNA"/>
</dbReference>
<evidence type="ECO:0000313" key="1">
    <source>
        <dbReference type="EMBL" id="QHT67252.1"/>
    </source>
</evidence>
<gene>
    <name evidence="1" type="ORF">GXP67_11685</name>
</gene>
<accession>A0A6C0GHU1</accession>
<reference evidence="1 2" key="1">
    <citation type="submission" date="2020-01" db="EMBL/GenBank/DDBJ databases">
        <authorList>
            <person name="Kim M.K."/>
        </authorList>
    </citation>
    <scope>NUCLEOTIDE SEQUENCE [LARGE SCALE GENOMIC DNA]</scope>
    <source>
        <strain evidence="1 2">172606-1</strain>
    </source>
</reference>